<dbReference type="Proteomes" id="UP000030653">
    <property type="component" value="Unassembled WGS sequence"/>
</dbReference>
<dbReference type="RefSeq" id="XP_040625332.1">
    <property type="nucleotide sequence ID" value="XM_040774307.1"/>
</dbReference>
<reference evidence="1 2" key="1">
    <citation type="journal article" date="2012" name="Science">
        <title>The Paleozoic origin of enzymatic lignin decomposition reconstructed from 31 fungal genomes.</title>
        <authorList>
            <person name="Floudas D."/>
            <person name="Binder M."/>
            <person name="Riley R."/>
            <person name="Barry K."/>
            <person name="Blanchette R.A."/>
            <person name="Henrissat B."/>
            <person name="Martinez A.T."/>
            <person name="Otillar R."/>
            <person name="Spatafora J.W."/>
            <person name="Yadav J.S."/>
            <person name="Aerts A."/>
            <person name="Benoit I."/>
            <person name="Boyd A."/>
            <person name="Carlson A."/>
            <person name="Copeland A."/>
            <person name="Coutinho P.M."/>
            <person name="de Vries R.P."/>
            <person name="Ferreira P."/>
            <person name="Findley K."/>
            <person name="Foster B."/>
            <person name="Gaskell J."/>
            <person name="Glotzer D."/>
            <person name="Gorecki P."/>
            <person name="Heitman J."/>
            <person name="Hesse C."/>
            <person name="Hori C."/>
            <person name="Igarashi K."/>
            <person name="Jurgens J.A."/>
            <person name="Kallen N."/>
            <person name="Kersten P."/>
            <person name="Kohler A."/>
            <person name="Kuees U."/>
            <person name="Kumar T.K.A."/>
            <person name="Kuo A."/>
            <person name="LaButti K."/>
            <person name="Larrondo L.F."/>
            <person name="Lindquist E."/>
            <person name="Ling A."/>
            <person name="Lombard V."/>
            <person name="Lucas S."/>
            <person name="Lundell T."/>
            <person name="Martin R."/>
            <person name="McLaughlin D.J."/>
            <person name="Morgenstern I."/>
            <person name="Morin E."/>
            <person name="Murat C."/>
            <person name="Nagy L.G."/>
            <person name="Nolan M."/>
            <person name="Ohm R.A."/>
            <person name="Patyshakuliyeva A."/>
            <person name="Rokas A."/>
            <person name="Ruiz-Duenas F.J."/>
            <person name="Sabat G."/>
            <person name="Salamov A."/>
            <person name="Samejima M."/>
            <person name="Schmutz J."/>
            <person name="Slot J.C."/>
            <person name="St John F."/>
            <person name="Stenlid J."/>
            <person name="Sun H."/>
            <person name="Sun S."/>
            <person name="Syed K."/>
            <person name="Tsang A."/>
            <person name="Wiebenga A."/>
            <person name="Young D."/>
            <person name="Pisabarro A."/>
            <person name="Eastwood D.C."/>
            <person name="Martin F."/>
            <person name="Cullen D."/>
            <person name="Grigoriev I.V."/>
            <person name="Hibbett D.S."/>
        </authorList>
    </citation>
    <scope>NUCLEOTIDE SEQUENCE [LARGE SCALE GENOMIC DNA]</scope>
    <source>
        <strain evidence="1 2">DJM-731 SS1</strain>
    </source>
</reference>
<name>M5FSY5_DACPD</name>
<evidence type="ECO:0000313" key="1">
    <source>
        <dbReference type="EMBL" id="EJT98434.1"/>
    </source>
</evidence>
<feature type="non-terminal residue" evidence="1">
    <location>
        <position position="52"/>
    </location>
</feature>
<gene>
    <name evidence="1" type="ORF">DACRYDRAFT_29055</name>
</gene>
<feature type="non-terminal residue" evidence="1">
    <location>
        <position position="1"/>
    </location>
</feature>
<dbReference type="AlphaFoldDB" id="M5FSY5"/>
<keyword evidence="2" id="KW-1185">Reference proteome</keyword>
<dbReference type="EMBL" id="JH795873">
    <property type="protein sequence ID" value="EJT98434.1"/>
    <property type="molecule type" value="Genomic_DNA"/>
</dbReference>
<evidence type="ECO:0000313" key="2">
    <source>
        <dbReference type="Proteomes" id="UP000030653"/>
    </source>
</evidence>
<dbReference type="GeneID" id="63689369"/>
<proteinExistence type="predicted"/>
<accession>M5FSY5</accession>
<dbReference type="HOGENOM" id="CLU_196976_0_0_1"/>
<protein>
    <submittedName>
        <fullName evidence="1">Uncharacterized protein</fullName>
    </submittedName>
</protein>
<dbReference type="OrthoDB" id="1728974at2759"/>
<sequence length="52" mass="6042">LLFVTRLQHCHPAAPGELWTCFKEHLCNDLLCQLHCSHPEMTQEDALDYGLY</sequence>
<organism evidence="1 2">
    <name type="scientific">Dacryopinax primogenitus (strain DJM 731)</name>
    <name type="common">Brown rot fungus</name>
    <dbReference type="NCBI Taxonomy" id="1858805"/>
    <lineage>
        <taxon>Eukaryota</taxon>
        <taxon>Fungi</taxon>
        <taxon>Dikarya</taxon>
        <taxon>Basidiomycota</taxon>
        <taxon>Agaricomycotina</taxon>
        <taxon>Dacrymycetes</taxon>
        <taxon>Dacrymycetales</taxon>
        <taxon>Dacrymycetaceae</taxon>
        <taxon>Dacryopinax</taxon>
    </lineage>
</organism>